<evidence type="ECO:0000256" key="9">
    <source>
        <dbReference type="SAM" id="MobiDB-lite"/>
    </source>
</evidence>
<dbReference type="SUPFAM" id="SSF54171">
    <property type="entry name" value="DNA-binding domain"/>
    <property type="match status" value="1"/>
</dbReference>
<dbReference type="PANTHER" id="PTHR31985:SF291">
    <property type="entry name" value="ETHYLENE-RESPONSIVE TRANSCRIPTION FACTOR ERF038-LIKE"/>
    <property type="match status" value="1"/>
</dbReference>
<dbReference type="Gene3D" id="3.30.730.10">
    <property type="entry name" value="AP2/ERF domain"/>
    <property type="match status" value="1"/>
</dbReference>
<keyword evidence="7" id="KW-0539">Nucleus</keyword>
<dbReference type="FunFam" id="3.30.730.10:FF:000001">
    <property type="entry name" value="Ethylene-responsive transcription factor 2"/>
    <property type="match status" value="1"/>
</dbReference>
<comment type="caution">
    <text evidence="11">The sequence shown here is derived from an EMBL/GenBank/DDBJ whole genome shotgun (WGS) entry which is preliminary data.</text>
</comment>
<dbReference type="PANTHER" id="PTHR31985">
    <property type="entry name" value="ETHYLENE-RESPONSIVE TRANSCRIPTION FACTOR ERF042-RELATED"/>
    <property type="match status" value="1"/>
</dbReference>
<dbReference type="Proteomes" id="UP000249390">
    <property type="component" value="Unassembled WGS sequence"/>
</dbReference>
<dbReference type="GO" id="GO:0003677">
    <property type="term" value="F:DNA binding"/>
    <property type="evidence" value="ECO:0007669"/>
    <property type="project" value="UniProtKB-KW"/>
</dbReference>
<evidence type="ECO:0000256" key="2">
    <source>
        <dbReference type="ARBA" id="ARBA00022821"/>
    </source>
</evidence>
<dbReference type="Pfam" id="PF00847">
    <property type="entry name" value="AP2"/>
    <property type="match status" value="1"/>
</dbReference>
<comment type="similarity">
    <text evidence="8">Belongs to the AP2/ERF transcription factor family. ERF subfamily.</text>
</comment>
<keyword evidence="2" id="KW-0611">Plant defense</keyword>
<feature type="region of interest" description="Disordered" evidence="9">
    <location>
        <begin position="145"/>
        <end position="186"/>
    </location>
</feature>
<dbReference type="PROSITE" id="PS51032">
    <property type="entry name" value="AP2_ERF"/>
    <property type="match status" value="1"/>
</dbReference>
<keyword evidence="4" id="KW-0238">DNA-binding</keyword>
<sequence length="227" mass="24656">MRSPLLYGVSPHTLSMELAGDHFPACKYLNSAAAPPPANSPNKILASKRRKKDDDGKHPIYRGVRKRSWGRWVSEIREPRKKTRIWLGTFATAEMAARAHDVAAIAIKGPSAVLNFPGLAPGLPRPASKSAKDIQAAAAKAAALDCSEPTRPDPPSSPEENPSSESTATSLSRDDDDDPFLDLPDLLSDPTRRAADIGFISPWLQLAAGFEPFHADIWSADENLLWD</sequence>
<protein>
    <recommendedName>
        <fullName evidence="10">AP2/ERF domain-containing protein</fullName>
    </recommendedName>
</protein>
<organism evidence="11 12">
    <name type="scientific">Cuscuta australis</name>
    <dbReference type="NCBI Taxonomy" id="267555"/>
    <lineage>
        <taxon>Eukaryota</taxon>
        <taxon>Viridiplantae</taxon>
        <taxon>Streptophyta</taxon>
        <taxon>Embryophyta</taxon>
        <taxon>Tracheophyta</taxon>
        <taxon>Spermatophyta</taxon>
        <taxon>Magnoliopsida</taxon>
        <taxon>eudicotyledons</taxon>
        <taxon>Gunneridae</taxon>
        <taxon>Pentapetalae</taxon>
        <taxon>asterids</taxon>
        <taxon>lamiids</taxon>
        <taxon>Solanales</taxon>
        <taxon>Convolvulaceae</taxon>
        <taxon>Cuscuteae</taxon>
        <taxon>Cuscuta</taxon>
        <taxon>Cuscuta subgen. Grammica</taxon>
        <taxon>Cuscuta sect. Cleistogrammica</taxon>
    </lineage>
</organism>
<evidence type="ECO:0000256" key="4">
    <source>
        <dbReference type="ARBA" id="ARBA00023125"/>
    </source>
</evidence>
<name>A0A328EE19_9ASTE</name>
<dbReference type="AlphaFoldDB" id="A0A328EE19"/>
<keyword evidence="3" id="KW-0805">Transcription regulation</keyword>
<evidence type="ECO:0000256" key="3">
    <source>
        <dbReference type="ARBA" id="ARBA00023015"/>
    </source>
</evidence>
<dbReference type="EMBL" id="NQVE01000009">
    <property type="protein sequence ID" value="RAL54701.1"/>
    <property type="molecule type" value="Genomic_DNA"/>
</dbReference>
<dbReference type="InterPro" id="IPR051032">
    <property type="entry name" value="AP2/ERF_TF_ERF_subfamily"/>
</dbReference>
<dbReference type="GO" id="GO:0003700">
    <property type="term" value="F:DNA-binding transcription factor activity"/>
    <property type="evidence" value="ECO:0007669"/>
    <property type="project" value="InterPro"/>
</dbReference>
<dbReference type="CDD" id="cd00018">
    <property type="entry name" value="AP2"/>
    <property type="match status" value="1"/>
</dbReference>
<reference evidence="11 12" key="1">
    <citation type="submission" date="2018-06" db="EMBL/GenBank/DDBJ databases">
        <title>The Genome of Cuscuta australis (Dodder) Provides Insight into the Evolution of Plant Parasitism.</title>
        <authorList>
            <person name="Liu H."/>
        </authorList>
    </citation>
    <scope>NUCLEOTIDE SEQUENCE [LARGE SCALE GENOMIC DNA]</scope>
    <source>
        <strain evidence="12">cv. Yunnan</strain>
        <tissue evidence="11">Vines</tissue>
    </source>
</reference>
<evidence type="ECO:0000256" key="8">
    <source>
        <dbReference type="ARBA" id="ARBA00024343"/>
    </source>
</evidence>
<keyword evidence="6" id="KW-0804">Transcription</keyword>
<dbReference type="GO" id="GO:0006952">
    <property type="term" value="P:defense response"/>
    <property type="evidence" value="ECO:0007669"/>
    <property type="project" value="UniProtKB-KW"/>
</dbReference>
<evidence type="ECO:0000313" key="11">
    <source>
        <dbReference type="EMBL" id="RAL54701.1"/>
    </source>
</evidence>
<keyword evidence="5" id="KW-0010">Activator</keyword>
<feature type="domain" description="AP2/ERF" evidence="10">
    <location>
        <begin position="60"/>
        <end position="117"/>
    </location>
</feature>
<evidence type="ECO:0000256" key="5">
    <source>
        <dbReference type="ARBA" id="ARBA00023159"/>
    </source>
</evidence>
<comment type="subcellular location">
    <subcellularLocation>
        <location evidence="1">Nucleus</location>
    </subcellularLocation>
</comment>
<evidence type="ECO:0000256" key="7">
    <source>
        <dbReference type="ARBA" id="ARBA00023242"/>
    </source>
</evidence>
<evidence type="ECO:0000256" key="6">
    <source>
        <dbReference type="ARBA" id="ARBA00023163"/>
    </source>
</evidence>
<feature type="region of interest" description="Disordered" evidence="9">
    <location>
        <begin position="31"/>
        <end position="59"/>
    </location>
</feature>
<dbReference type="InterPro" id="IPR016177">
    <property type="entry name" value="DNA-bd_dom_sf"/>
</dbReference>
<accession>A0A328EE19</accession>
<evidence type="ECO:0000313" key="12">
    <source>
        <dbReference type="Proteomes" id="UP000249390"/>
    </source>
</evidence>
<proteinExistence type="inferred from homology"/>
<evidence type="ECO:0000256" key="1">
    <source>
        <dbReference type="ARBA" id="ARBA00004123"/>
    </source>
</evidence>
<evidence type="ECO:0000259" key="10">
    <source>
        <dbReference type="PROSITE" id="PS51032"/>
    </source>
</evidence>
<dbReference type="GO" id="GO:0005634">
    <property type="term" value="C:nucleus"/>
    <property type="evidence" value="ECO:0007669"/>
    <property type="project" value="UniProtKB-SubCell"/>
</dbReference>
<dbReference type="InterPro" id="IPR001471">
    <property type="entry name" value="AP2/ERF_dom"/>
</dbReference>
<dbReference type="InterPro" id="IPR036955">
    <property type="entry name" value="AP2/ERF_dom_sf"/>
</dbReference>
<gene>
    <name evidence="11" type="ORF">DM860_001829</name>
</gene>
<dbReference type="SMART" id="SM00380">
    <property type="entry name" value="AP2"/>
    <property type="match status" value="1"/>
</dbReference>
<keyword evidence="12" id="KW-1185">Reference proteome</keyword>
<dbReference type="PRINTS" id="PR00367">
    <property type="entry name" value="ETHRSPELEMNT"/>
</dbReference>